<dbReference type="Gene3D" id="2.60.120.230">
    <property type="match status" value="1"/>
</dbReference>
<dbReference type="Gene3D" id="2.60.120.310">
    <property type="entry name" value="Copper type II, ascorbate-dependent monooxygenase, N-terminal domain"/>
    <property type="match status" value="1"/>
</dbReference>
<dbReference type="Pfam" id="PF03712">
    <property type="entry name" value="Cu2_monoox_C"/>
    <property type="match status" value="1"/>
</dbReference>
<keyword evidence="2" id="KW-1133">Transmembrane helix</keyword>
<dbReference type="PANTHER" id="PTHR10157">
    <property type="entry name" value="DOPAMINE BETA HYDROXYLASE RELATED"/>
    <property type="match status" value="1"/>
</dbReference>
<protein>
    <submittedName>
        <fullName evidence="5">DBH-like monooxygenase protein 2 homolog</fullName>
    </submittedName>
</protein>
<evidence type="ECO:0000313" key="4">
    <source>
        <dbReference type="Proteomes" id="UP000694888"/>
    </source>
</evidence>
<evidence type="ECO:0000313" key="5">
    <source>
        <dbReference type="RefSeq" id="XP_035824352.1"/>
    </source>
</evidence>
<sequence>MFHCPRRLGSGGYHQVLCELIGFRIGGNDTTRVKVEIHWNNPMKVKGYHDSSGMRFYYQPARPEVQDLLTFMTGQRLLEIPPGEPSVEHTSTCPSSCTWSLFSKPAYLVHSFNHMHYLGKSMKIELFRNGKLIKELTNDRRYDYDSPTDFTQKPHLEVRPGDEIKTTCVYNSVGIDRWVYYGDATSDEMCFGFLTMYPADALPYGGYCVGMGPLVGCDLYMGTRIGECNWRRFLDFSNDDMAPLIAELKKNCNLDGFCRPECKDITRRIKQHPCLQGEAEMLVTHFLSESHDGAKILGRLHSCSPDELKGHDDDDDRVDCSRQCSHMCDGGKGDNPWDNPRPNAGAGSLPAAMLVAFACFVAVGLIKH</sequence>
<dbReference type="GeneID" id="101852159"/>
<dbReference type="RefSeq" id="XP_035824352.1">
    <property type="nucleotide sequence ID" value="XM_035968459.1"/>
</dbReference>
<name>A0ABM1VPL0_APLCA</name>
<keyword evidence="2" id="KW-0812">Transmembrane</keyword>
<reference evidence="5" key="1">
    <citation type="submission" date="2025-08" db="UniProtKB">
        <authorList>
            <consortium name="RefSeq"/>
        </authorList>
    </citation>
    <scope>IDENTIFICATION</scope>
</reference>
<keyword evidence="1" id="KW-1015">Disulfide bond</keyword>
<dbReference type="InterPro" id="IPR036939">
    <property type="entry name" value="Cu2_ascorb_mOase_N_sf"/>
</dbReference>
<evidence type="ECO:0000259" key="3">
    <source>
        <dbReference type="Pfam" id="PF03712"/>
    </source>
</evidence>
<organism evidence="4 5">
    <name type="scientific">Aplysia californica</name>
    <name type="common">California sea hare</name>
    <dbReference type="NCBI Taxonomy" id="6500"/>
    <lineage>
        <taxon>Eukaryota</taxon>
        <taxon>Metazoa</taxon>
        <taxon>Spiralia</taxon>
        <taxon>Lophotrochozoa</taxon>
        <taxon>Mollusca</taxon>
        <taxon>Gastropoda</taxon>
        <taxon>Heterobranchia</taxon>
        <taxon>Euthyneura</taxon>
        <taxon>Tectipleura</taxon>
        <taxon>Aplysiida</taxon>
        <taxon>Aplysioidea</taxon>
        <taxon>Aplysiidae</taxon>
        <taxon>Aplysia</taxon>
    </lineage>
</organism>
<dbReference type="Proteomes" id="UP000694888">
    <property type="component" value="Unplaced"/>
</dbReference>
<proteinExistence type="predicted"/>
<gene>
    <name evidence="5" type="primary">LOC101852159</name>
</gene>
<feature type="transmembrane region" description="Helical" evidence="2">
    <location>
        <begin position="349"/>
        <end position="366"/>
    </location>
</feature>
<dbReference type="PANTHER" id="PTHR10157:SF23">
    <property type="entry name" value="MOXD1 HOMOLOG 1"/>
    <property type="match status" value="1"/>
</dbReference>
<keyword evidence="4" id="KW-1185">Reference proteome</keyword>
<dbReference type="InterPro" id="IPR008977">
    <property type="entry name" value="PHM/PNGase_F_dom_sf"/>
</dbReference>
<keyword evidence="2" id="KW-0472">Membrane</keyword>
<evidence type="ECO:0000256" key="1">
    <source>
        <dbReference type="ARBA" id="ARBA00023157"/>
    </source>
</evidence>
<accession>A0ABM1VPL0</accession>
<dbReference type="InterPro" id="IPR014784">
    <property type="entry name" value="Cu2_ascorb_mOase-like_C"/>
</dbReference>
<feature type="domain" description="Copper type II ascorbate-dependent monooxygenase C-terminal" evidence="3">
    <location>
        <begin position="77"/>
        <end position="200"/>
    </location>
</feature>
<dbReference type="InterPro" id="IPR024548">
    <property type="entry name" value="Cu2_monoox_C"/>
</dbReference>
<dbReference type="InterPro" id="IPR000945">
    <property type="entry name" value="DBH-like"/>
</dbReference>
<dbReference type="SUPFAM" id="SSF49742">
    <property type="entry name" value="PHM/PNGase F"/>
    <property type="match status" value="2"/>
</dbReference>
<evidence type="ECO:0000256" key="2">
    <source>
        <dbReference type="SAM" id="Phobius"/>
    </source>
</evidence>